<evidence type="ECO:0000313" key="2">
    <source>
        <dbReference type="EMBL" id="KAH3814864.1"/>
    </source>
</evidence>
<accession>A0A9D4JLM7</accession>
<feature type="transmembrane region" description="Helical" evidence="1">
    <location>
        <begin position="12"/>
        <end position="36"/>
    </location>
</feature>
<feature type="transmembrane region" description="Helical" evidence="1">
    <location>
        <begin position="42"/>
        <end position="64"/>
    </location>
</feature>
<keyword evidence="1" id="KW-0812">Transmembrane</keyword>
<dbReference type="PANTHER" id="PTHR16189">
    <property type="entry name" value="TRANSMEMBRANE PROTEIN 104-RELATED"/>
    <property type="match status" value="1"/>
</dbReference>
<evidence type="ECO:0000256" key="1">
    <source>
        <dbReference type="SAM" id="Phobius"/>
    </source>
</evidence>
<dbReference type="PANTHER" id="PTHR16189:SF6">
    <property type="entry name" value="AMINO ACID TRANSPORTER TRANSMEMBRANE DOMAIN-CONTAINING PROTEIN"/>
    <property type="match status" value="1"/>
</dbReference>
<organism evidence="2 3">
    <name type="scientific">Dreissena polymorpha</name>
    <name type="common">Zebra mussel</name>
    <name type="synonym">Mytilus polymorpha</name>
    <dbReference type="NCBI Taxonomy" id="45954"/>
    <lineage>
        <taxon>Eukaryota</taxon>
        <taxon>Metazoa</taxon>
        <taxon>Spiralia</taxon>
        <taxon>Lophotrochozoa</taxon>
        <taxon>Mollusca</taxon>
        <taxon>Bivalvia</taxon>
        <taxon>Autobranchia</taxon>
        <taxon>Heteroconchia</taxon>
        <taxon>Euheterodonta</taxon>
        <taxon>Imparidentia</taxon>
        <taxon>Neoheterodontei</taxon>
        <taxon>Myida</taxon>
        <taxon>Dreissenoidea</taxon>
        <taxon>Dreissenidae</taxon>
        <taxon>Dreissena</taxon>
    </lineage>
</organism>
<gene>
    <name evidence="2" type="ORF">DPMN_143378</name>
</gene>
<dbReference type="AlphaFoldDB" id="A0A9D4JLM7"/>
<reference evidence="2" key="2">
    <citation type="submission" date="2020-11" db="EMBL/GenBank/DDBJ databases">
        <authorList>
            <person name="McCartney M.A."/>
            <person name="Auch B."/>
            <person name="Kono T."/>
            <person name="Mallez S."/>
            <person name="Becker A."/>
            <person name="Gohl D.M."/>
            <person name="Silverstein K.A.T."/>
            <person name="Koren S."/>
            <person name="Bechman K.B."/>
            <person name="Herman A."/>
            <person name="Abrahante J.E."/>
            <person name="Garbe J."/>
        </authorList>
    </citation>
    <scope>NUCLEOTIDE SEQUENCE</scope>
    <source>
        <strain evidence="2">Duluth1</strain>
        <tissue evidence="2">Whole animal</tissue>
    </source>
</reference>
<keyword evidence="3" id="KW-1185">Reference proteome</keyword>
<feature type="transmembrane region" description="Helical" evidence="1">
    <location>
        <begin position="176"/>
        <end position="196"/>
    </location>
</feature>
<feature type="transmembrane region" description="Helical" evidence="1">
    <location>
        <begin position="270"/>
        <end position="292"/>
    </location>
</feature>
<proteinExistence type="predicted"/>
<protein>
    <submittedName>
        <fullName evidence="2">Uncharacterized protein</fullName>
    </submittedName>
</protein>
<evidence type="ECO:0000313" key="3">
    <source>
        <dbReference type="Proteomes" id="UP000828390"/>
    </source>
</evidence>
<sequence>MATESDQLKKMWIVYMQCYFVTIATILGTGILGLPVTLAHAGLYPFLISFIIGSVMQGLLIYFFTDLLQRAHAVQSNTLRQVDPFQVSEESEFLMDDDADELPDENGPVLAGHVIIPKNINIQPPNLHLLGNLFLGCGVRQLFDIILVLQFMALLISYSLAGSEAYGSLIGIDYRYIIPMFVWVLSLLIVFALQFIQPVVSVLTFFKGSLLLGTVIVTFYVGASVHREITNDFTYFGAPFLMGTVALGGVVNVMPLLYSKISPNKTQIQNFRLAVLLGLITCTVLNIGWSWAVLDIVPQLQTYPCNQGNQTVCFNEISLESSAIKGEISTIPLTT</sequence>
<reference evidence="2" key="1">
    <citation type="journal article" date="2019" name="bioRxiv">
        <title>The Genome of the Zebra Mussel, Dreissena polymorpha: A Resource for Invasive Species Research.</title>
        <authorList>
            <person name="McCartney M.A."/>
            <person name="Auch B."/>
            <person name="Kono T."/>
            <person name="Mallez S."/>
            <person name="Zhang Y."/>
            <person name="Obille A."/>
            <person name="Becker A."/>
            <person name="Abrahante J.E."/>
            <person name="Garbe J."/>
            <person name="Badalamenti J.P."/>
            <person name="Herman A."/>
            <person name="Mangelson H."/>
            <person name="Liachko I."/>
            <person name="Sullivan S."/>
            <person name="Sone E.D."/>
            <person name="Koren S."/>
            <person name="Silverstein K.A.T."/>
            <person name="Beckman K.B."/>
            <person name="Gohl D.M."/>
        </authorList>
    </citation>
    <scope>NUCLEOTIDE SEQUENCE</scope>
    <source>
        <strain evidence="2">Duluth1</strain>
        <tissue evidence="2">Whole animal</tissue>
    </source>
</reference>
<dbReference type="Proteomes" id="UP000828390">
    <property type="component" value="Unassembled WGS sequence"/>
</dbReference>
<feature type="transmembrane region" description="Helical" evidence="1">
    <location>
        <begin position="142"/>
        <end position="161"/>
    </location>
</feature>
<comment type="caution">
    <text evidence="2">The sequence shown here is derived from an EMBL/GenBank/DDBJ whole genome shotgun (WGS) entry which is preliminary data.</text>
</comment>
<dbReference type="EMBL" id="JAIWYP010000006">
    <property type="protein sequence ID" value="KAH3814864.1"/>
    <property type="molecule type" value="Genomic_DNA"/>
</dbReference>
<keyword evidence="1" id="KW-0472">Membrane</keyword>
<feature type="transmembrane region" description="Helical" evidence="1">
    <location>
        <begin position="235"/>
        <end position="258"/>
    </location>
</feature>
<name>A0A9D4JLM7_DREPO</name>
<feature type="transmembrane region" description="Helical" evidence="1">
    <location>
        <begin position="203"/>
        <end position="223"/>
    </location>
</feature>
<feature type="non-terminal residue" evidence="2">
    <location>
        <position position="1"/>
    </location>
</feature>
<keyword evidence="1" id="KW-1133">Transmembrane helix</keyword>